<dbReference type="EMBL" id="CP108264">
    <property type="protein sequence ID" value="WTU74239.1"/>
    <property type="molecule type" value="Genomic_DNA"/>
</dbReference>
<evidence type="ECO:0000256" key="1">
    <source>
        <dbReference type="SAM" id="MobiDB-lite"/>
    </source>
</evidence>
<protein>
    <recommendedName>
        <fullName evidence="4">Lipoprotein</fullName>
    </recommendedName>
</protein>
<feature type="signal peptide" evidence="2">
    <location>
        <begin position="1"/>
        <end position="27"/>
    </location>
</feature>
<evidence type="ECO:0008006" key="4">
    <source>
        <dbReference type="Google" id="ProtNLM"/>
    </source>
</evidence>
<sequence>MRARAFLLVLTVGGAVLLSGCSGGSEAGAPSPSPSPSASASPTRTPAPTATASPEPTPVGALVVLWYGQGGSEQYNAMVKEARSAQTMHEQGRAIIDFQHLSKALGDAEAYRQIPDAPTQEVWASALEHTRSGMASVLAASSLAASPLPEDEAREAEAWGWENVGKGLKELKDVDTRFRGFGVLPLKDPWVG</sequence>
<name>A0AAU2JN74_9ACTN</name>
<dbReference type="PROSITE" id="PS51257">
    <property type="entry name" value="PROKAR_LIPOPROTEIN"/>
    <property type="match status" value="1"/>
</dbReference>
<gene>
    <name evidence="3" type="ORF">OG327_13365</name>
</gene>
<feature type="region of interest" description="Disordered" evidence="1">
    <location>
        <begin position="23"/>
        <end position="56"/>
    </location>
</feature>
<proteinExistence type="predicted"/>
<feature type="chain" id="PRO_5043435213" description="Lipoprotein" evidence="2">
    <location>
        <begin position="28"/>
        <end position="192"/>
    </location>
</feature>
<keyword evidence="2" id="KW-0732">Signal</keyword>
<evidence type="ECO:0000313" key="3">
    <source>
        <dbReference type="EMBL" id="WTU74239.1"/>
    </source>
</evidence>
<accession>A0AAU2JN74</accession>
<dbReference type="AlphaFoldDB" id="A0AAU2JN74"/>
<feature type="compositionally biased region" description="Low complexity" evidence="1">
    <location>
        <begin position="36"/>
        <end position="54"/>
    </location>
</feature>
<reference evidence="3" key="1">
    <citation type="submission" date="2022-10" db="EMBL/GenBank/DDBJ databases">
        <title>The complete genomes of actinobacterial strains from the NBC collection.</title>
        <authorList>
            <person name="Joergensen T.S."/>
            <person name="Alvarez Arevalo M."/>
            <person name="Sterndorff E.B."/>
            <person name="Faurdal D."/>
            <person name="Vuksanovic O."/>
            <person name="Mourched A.-S."/>
            <person name="Charusanti P."/>
            <person name="Shaw S."/>
            <person name="Blin K."/>
            <person name="Weber T."/>
        </authorList>
    </citation>
    <scope>NUCLEOTIDE SEQUENCE</scope>
    <source>
        <strain evidence="3">NBC_00049</strain>
    </source>
</reference>
<evidence type="ECO:0000256" key="2">
    <source>
        <dbReference type="SAM" id="SignalP"/>
    </source>
</evidence>
<organism evidence="3">
    <name type="scientific">Streptomyces sp. NBC_00049</name>
    <dbReference type="NCBI Taxonomy" id="2903617"/>
    <lineage>
        <taxon>Bacteria</taxon>
        <taxon>Bacillati</taxon>
        <taxon>Actinomycetota</taxon>
        <taxon>Actinomycetes</taxon>
        <taxon>Kitasatosporales</taxon>
        <taxon>Streptomycetaceae</taxon>
        <taxon>Streptomyces</taxon>
    </lineage>
</organism>